<dbReference type="Proteomes" id="UP001283341">
    <property type="component" value="Unassembled WGS sequence"/>
</dbReference>
<evidence type="ECO:0000256" key="1">
    <source>
        <dbReference type="SAM" id="MobiDB-lite"/>
    </source>
</evidence>
<organism evidence="2 3">
    <name type="scientific">Apodospora peruviana</name>
    <dbReference type="NCBI Taxonomy" id="516989"/>
    <lineage>
        <taxon>Eukaryota</taxon>
        <taxon>Fungi</taxon>
        <taxon>Dikarya</taxon>
        <taxon>Ascomycota</taxon>
        <taxon>Pezizomycotina</taxon>
        <taxon>Sordariomycetes</taxon>
        <taxon>Sordariomycetidae</taxon>
        <taxon>Sordariales</taxon>
        <taxon>Lasiosphaeriaceae</taxon>
        <taxon>Apodospora</taxon>
    </lineage>
</organism>
<dbReference type="GO" id="GO:0033615">
    <property type="term" value="P:mitochondrial proton-transporting ATP synthase complex assembly"/>
    <property type="evidence" value="ECO:0007669"/>
    <property type="project" value="TreeGrafter"/>
</dbReference>
<dbReference type="AlphaFoldDB" id="A0AAE0ISA7"/>
<dbReference type="PANTHER" id="PTHR28106">
    <property type="entry name" value="MITOCHONDRIAL ATPASE COMPLEX SUBUNIT ATP10"/>
    <property type="match status" value="1"/>
</dbReference>
<keyword evidence="3" id="KW-1185">Reference proteome</keyword>
<evidence type="ECO:0000313" key="3">
    <source>
        <dbReference type="Proteomes" id="UP001283341"/>
    </source>
</evidence>
<feature type="region of interest" description="Disordered" evidence="1">
    <location>
        <begin position="65"/>
        <end position="96"/>
    </location>
</feature>
<sequence>MILARRGAREAPCILCQWRSFSVSYRQFAVPDKPTTASNTDLKKTAQAGDIANKAKDGPLAHVPRGYGKKLESFTPTPLGRPIGMNTPPRAGENTGIDTRSLQQRRDDFVNYEKHLQRREFLKSQMARPYFRDWRNMQFHNGKTFLAPPRLFKADLSLYFPNLQGRTLAKSKPYAADTTSLLEGRASVVTIFSSMWAENQAATFTAADKNPALHAALQASGGRAQLVQVNVEEDTLKAWLIRLFMGSLRRRVGRDNWGRYFLVRRGITDEIRESIGLLNGKVGYTYLVDHHCRIRWAGSGDAEPEEREGLVKGVQRVLDEMHKEGVGENFVSRPAGEGIGVKKIAPSL</sequence>
<comment type="caution">
    <text evidence="2">The sequence shown here is derived from an EMBL/GenBank/DDBJ whole genome shotgun (WGS) entry which is preliminary data.</text>
</comment>
<dbReference type="InterPro" id="IPR007849">
    <property type="entry name" value="ATP10"/>
</dbReference>
<reference evidence="2" key="1">
    <citation type="journal article" date="2023" name="Mol. Phylogenet. Evol.">
        <title>Genome-scale phylogeny and comparative genomics of the fungal order Sordariales.</title>
        <authorList>
            <person name="Hensen N."/>
            <person name="Bonometti L."/>
            <person name="Westerberg I."/>
            <person name="Brannstrom I.O."/>
            <person name="Guillou S."/>
            <person name="Cros-Aarteil S."/>
            <person name="Calhoun S."/>
            <person name="Haridas S."/>
            <person name="Kuo A."/>
            <person name="Mondo S."/>
            <person name="Pangilinan J."/>
            <person name="Riley R."/>
            <person name="LaButti K."/>
            <person name="Andreopoulos B."/>
            <person name="Lipzen A."/>
            <person name="Chen C."/>
            <person name="Yan M."/>
            <person name="Daum C."/>
            <person name="Ng V."/>
            <person name="Clum A."/>
            <person name="Steindorff A."/>
            <person name="Ohm R.A."/>
            <person name="Martin F."/>
            <person name="Silar P."/>
            <person name="Natvig D.O."/>
            <person name="Lalanne C."/>
            <person name="Gautier V."/>
            <person name="Ament-Velasquez S.L."/>
            <person name="Kruys A."/>
            <person name="Hutchinson M.I."/>
            <person name="Powell A.J."/>
            <person name="Barry K."/>
            <person name="Miller A.N."/>
            <person name="Grigoriev I.V."/>
            <person name="Debuchy R."/>
            <person name="Gladieux P."/>
            <person name="Hiltunen Thoren M."/>
            <person name="Johannesson H."/>
        </authorList>
    </citation>
    <scope>NUCLEOTIDE SEQUENCE</scope>
    <source>
        <strain evidence="2">CBS 118394</strain>
    </source>
</reference>
<reference evidence="2" key="2">
    <citation type="submission" date="2023-06" db="EMBL/GenBank/DDBJ databases">
        <authorList>
            <consortium name="Lawrence Berkeley National Laboratory"/>
            <person name="Haridas S."/>
            <person name="Hensen N."/>
            <person name="Bonometti L."/>
            <person name="Westerberg I."/>
            <person name="Brannstrom I.O."/>
            <person name="Guillou S."/>
            <person name="Cros-Aarteil S."/>
            <person name="Calhoun S."/>
            <person name="Kuo A."/>
            <person name="Mondo S."/>
            <person name="Pangilinan J."/>
            <person name="Riley R."/>
            <person name="Labutti K."/>
            <person name="Andreopoulos B."/>
            <person name="Lipzen A."/>
            <person name="Chen C."/>
            <person name="Yanf M."/>
            <person name="Daum C."/>
            <person name="Ng V."/>
            <person name="Clum A."/>
            <person name="Steindorff A."/>
            <person name="Ohm R."/>
            <person name="Martin F."/>
            <person name="Silar P."/>
            <person name="Natvig D."/>
            <person name="Lalanne C."/>
            <person name="Gautier V."/>
            <person name="Ament-Velasquez S.L."/>
            <person name="Kruys A."/>
            <person name="Hutchinson M.I."/>
            <person name="Powell A.J."/>
            <person name="Barry K."/>
            <person name="Miller A.N."/>
            <person name="Grigoriev I.V."/>
            <person name="Debuchy R."/>
            <person name="Gladieux P."/>
            <person name="Thoren M.H."/>
            <person name="Johannesson H."/>
        </authorList>
    </citation>
    <scope>NUCLEOTIDE SEQUENCE</scope>
    <source>
        <strain evidence="2">CBS 118394</strain>
    </source>
</reference>
<proteinExistence type="predicted"/>
<dbReference type="PANTHER" id="PTHR28106:SF1">
    <property type="entry name" value="MITOCHONDRIAL ATPASE COMPLEX SUBUNIT ATP10"/>
    <property type="match status" value="1"/>
</dbReference>
<dbReference type="Pfam" id="PF05176">
    <property type="entry name" value="ATP-synt_10"/>
    <property type="match status" value="1"/>
</dbReference>
<dbReference type="EMBL" id="JAUEDM010000001">
    <property type="protein sequence ID" value="KAK3330373.1"/>
    <property type="molecule type" value="Genomic_DNA"/>
</dbReference>
<evidence type="ECO:0000313" key="2">
    <source>
        <dbReference type="EMBL" id="KAK3330373.1"/>
    </source>
</evidence>
<protein>
    <submittedName>
        <fullName evidence="2">ATP10 protein-domain-containing protein</fullName>
    </submittedName>
</protein>
<gene>
    <name evidence="2" type="ORF">B0H66DRAFT_509410</name>
</gene>
<name>A0AAE0ISA7_9PEZI</name>
<dbReference type="GO" id="GO:0005743">
    <property type="term" value="C:mitochondrial inner membrane"/>
    <property type="evidence" value="ECO:0007669"/>
    <property type="project" value="TreeGrafter"/>
</dbReference>
<accession>A0AAE0ISA7</accession>